<evidence type="ECO:0000256" key="1">
    <source>
        <dbReference type="SAM" id="MobiDB-lite"/>
    </source>
</evidence>
<keyword evidence="4" id="KW-1185">Reference proteome</keyword>
<name>A0A9E7IMB6_9LILI</name>
<dbReference type="PROSITE" id="PS50222">
    <property type="entry name" value="EF_HAND_2"/>
    <property type="match status" value="1"/>
</dbReference>
<feature type="domain" description="EF-hand" evidence="2">
    <location>
        <begin position="454"/>
        <end position="479"/>
    </location>
</feature>
<dbReference type="PANTHER" id="PTHR37234">
    <property type="entry name" value="OS03G0319200 PROTEIN"/>
    <property type="match status" value="1"/>
</dbReference>
<dbReference type="Gene3D" id="1.10.238.10">
    <property type="entry name" value="EF-hand"/>
    <property type="match status" value="1"/>
</dbReference>
<organism evidence="3 4">
    <name type="scientific">Musa troglodytarum</name>
    <name type="common">fe'i banana</name>
    <dbReference type="NCBI Taxonomy" id="320322"/>
    <lineage>
        <taxon>Eukaryota</taxon>
        <taxon>Viridiplantae</taxon>
        <taxon>Streptophyta</taxon>
        <taxon>Embryophyta</taxon>
        <taxon>Tracheophyta</taxon>
        <taxon>Spermatophyta</taxon>
        <taxon>Magnoliopsida</taxon>
        <taxon>Liliopsida</taxon>
        <taxon>Zingiberales</taxon>
        <taxon>Musaceae</taxon>
        <taxon>Musa</taxon>
    </lineage>
</organism>
<dbReference type="InterPro" id="IPR011992">
    <property type="entry name" value="EF-hand-dom_pair"/>
</dbReference>
<dbReference type="Pfam" id="PF14383">
    <property type="entry name" value="VARLMGL"/>
    <property type="match status" value="1"/>
</dbReference>
<accession>A0A9E7IMB6</accession>
<dbReference type="PANTHER" id="PTHR37234:SF1">
    <property type="entry name" value="OS03G0319200 PROTEIN"/>
    <property type="match status" value="1"/>
</dbReference>
<dbReference type="InterPro" id="IPR002048">
    <property type="entry name" value="EF_hand_dom"/>
</dbReference>
<evidence type="ECO:0000313" key="3">
    <source>
        <dbReference type="EMBL" id="URE49068.1"/>
    </source>
</evidence>
<feature type="compositionally biased region" description="Polar residues" evidence="1">
    <location>
        <begin position="1"/>
        <end position="11"/>
    </location>
</feature>
<dbReference type="InterPro" id="IPR032795">
    <property type="entry name" value="DUF3741-assoc"/>
</dbReference>
<evidence type="ECO:0000313" key="4">
    <source>
        <dbReference type="Proteomes" id="UP001055439"/>
    </source>
</evidence>
<dbReference type="SUPFAM" id="SSF47473">
    <property type="entry name" value="EF-hand"/>
    <property type="match status" value="1"/>
</dbReference>
<feature type="region of interest" description="Disordered" evidence="1">
    <location>
        <begin position="42"/>
        <end position="95"/>
    </location>
</feature>
<dbReference type="EMBL" id="CP097511">
    <property type="protein sequence ID" value="URE49068.1"/>
    <property type="molecule type" value="Genomic_DNA"/>
</dbReference>
<feature type="region of interest" description="Disordered" evidence="1">
    <location>
        <begin position="1"/>
        <end position="21"/>
    </location>
</feature>
<dbReference type="GO" id="GO:0005509">
    <property type="term" value="F:calcium ion binding"/>
    <property type="evidence" value="ECO:0007669"/>
    <property type="project" value="InterPro"/>
</dbReference>
<dbReference type="AlphaFoldDB" id="A0A9E7IMB6"/>
<reference evidence="3" key="1">
    <citation type="submission" date="2022-05" db="EMBL/GenBank/DDBJ databases">
        <title>The Musa troglodytarum L. genome provides insights into the mechanism of non-climacteric behaviour and enrichment of carotenoids.</title>
        <authorList>
            <person name="Wang J."/>
        </authorList>
    </citation>
    <scope>NUCLEOTIDE SEQUENCE</scope>
    <source>
        <tissue evidence="3">Leaf</tissue>
    </source>
</reference>
<gene>
    <name evidence="3" type="ORF">MUK42_14961</name>
</gene>
<evidence type="ECO:0000259" key="2">
    <source>
        <dbReference type="PROSITE" id="PS50222"/>
    </source>
</evidence>
<dbReference type="Proteomes" id="UP001055439">
    <property type="component" value="Chromosome 9"/>
</dbReference>
<dbReference type="OrthoDB" id="780613at2759"/>
<sequence length="479" mass="53076">MGNVETMQASASRREVSSENRPATIGCMSGIIRLLCVHHDRSRKRLTSGKTKEKPSVTTPSGPTAPPPPPVEEGEEQTGPSRCSCETPGSPMIPQEIREPGAEAVVAASPETPRRRPALVARLMGLEDLPDVTLAVTPEAAADRRRELQRALEKCDEDLRALRRIIEAVRLAEIQAKAVSSSVRSAGLIKSDGLDARKECDGEQPSPVSVLDAISSPRYRSKRSPNGKHQPTFFVSLHGTHLDAEKKETTAVGSRIVKPSRMGFLFVGEQIQRRQQPRHCVHGRAADAEEINCAGEGYRQALDAAKSIEAMPWVVELKGREIMRMIGGVRRQSWRRRWRSSSREMAESVEEVWVDAAWEEEKWEVARIGGWMESVIWRDLVEELVVDLFGWCCGQREGVNRITPNSGKKRLRPLASSSGSRSISPDEELSHCLYLCWDRSPLSGGDMAEQLADEQISEFKEAFSLFDKDGDGQIPLSIA</sequence>
<proteinExistence type="predicted"/>
<protein>
    <recommendedName>
        <fullName evidence="2">EF-hand domain-containing protein</fullName>
    </recommendedName>
</protein>